<reference evidence="5 6" key="1">
    <citation type="submission" date="2014-02" db="EMBL/GenBank/DDBJ databases">
        <title>The small core and large imbalanced accessory genome model reveals a collaborative survival strategy of Sorangium cellulosum strains in nature.</title>
        <authorList>
            <person name="Han K."/>
            <person name="Peng R."/>
            <person name="Blom J."/>
            <person name="Li Y.-Z."/>
        </authorList>
    </citation>
    <scope>NUCLEOTIDE SEQUENCE [LARGE SCALE GENOMIC DNA]</scope>
    <source>
        <strain evidence="5 6">So0157-25</strain>
    </source>
</reference>
<dbReference type="EMBL" id="JELY01000716">
    <property type="protein sequence ID" value="KYF58396.1"/>
    <property type="molecule type" value="Genomic_DNA"/>
</dbReference>
<evidence type="ECO:0000313" key="5">
    <source>
        <dbReference type="EMBL" id="KYF58396.1"/>
    </source>
</evidence>
<dbReference type="AlphaFoldDB" id="A0A150PSD9"/>
<evidence type="ECO:0000256" key="1">
    <source>
        <dbReference type="ARBA" id="ARBA00023015"/>
    </source>
</evidence>
<dbReference type="Gene3D" id="1.10.10.10">
    <property type="entry name" value="Winged helix-like DNA-binding domain superfamily/Winged helix DNA-binding domain"/>
    <property type="match status" value="1"/>
</dbReference>
<dbReference type="Proteomes" id="UP000075420">
    <property type="component" value="Unassembled WGS sequence"/>
</dbReference>
<dbReference type="InterPro" id="IPR036388">
    <property type="entry name" value="WH-like_DNA-bd_sf"/>
</dbReference>
<dbReference type="InterPro" id="IPR011517">
    <property type="entry name" value="RNA_pol_sigma70_ECF-like"/>
</dbReference>
<dbReference type="SUPFAM" id="SSF88659">
    <property type="entry name" value="Sigma3 and sigma4 domains of RNA polymerase sigma factors"/>
    <property type="match status" value="1"/>
</dbReference>
<dbReference type="PANTHER" id="PTHR43133:SF39">
    <property type="entry name" value="SIMILAR TO RNA POLYMERASE SIGMA-E FACTOR"/>
    <property type="match status" value="1"/>
</dbReference>
<dbReference type="InterPro" id="IPR014284">
    <property type="entry name" value="RNA_pol_sigma-70_dom"/>
</dbReference>
<protein>
    <recommendedName>
        <fullName evidence="4">RNA polymerase sigma-70 ECF-like HTH domain-containing protein</fullName>
    </recommendedName>
</protein>
<proteinExistence type="predicted"/>
<evidence type="ECO:0000259" key="4">
    <source>
        <dbReference type="Pfam" id="PF07638"/>
    </source>
</evidence>
<feature type="domain" description="RNA polymerase sigma-70 ECF-like HTH" evidence="4">
    <location>
        <begin position="16"/>
        <end position="197"/>
    </location>
</feature>
<dbReference type="GO" id="GO:0016987">
    <property type="term" value="F:sigma factor activity"/>
    <property type="evidence" value="ECO:0007669"/>
    <property type="project" value="UniProtKB-KW"/>
</dbReference>
<organism evidence="5 6">
    <name type="scientific">Sorangium cellulosum</name>
    <name type="common">Polyangium cellulosum</name>
    <dbReference type="NCBI Taxonomy" id="56"/>
    <lineage>
        <taxon>Bacteria</taxon>
        <taxon>Pseudomonadati</taxon>
        <taxon>Myxococcota</taxon>
        <taxon>Polyangia</taxon>
        <taxon>Polyangiales</taxon>
        <taxon>Polyangiaceae</taxon>
        <taxon>Sorangium</taxon>
    </lineage>
</organism>
<dbReference type="InterPro" id="IPR013324">
    <property type="entry name" value="RNA_pol_sigma_r3/r4-like"/>
</dbReference>
<dbReference type="InterPro" id="IPR053812">
    <property type="entry name" value="HTH_Sigma70_ECF-like"/>
</dbReference>
<keyword evidence="2" id="KW-0731">Sigma factor</keyword>
<dbReference type="GO" id="GO:0006352">
    <property type="term" value="P:DNA-templated transcription initiation"/>
    <property type="evidence" value="ECO:0007669"/>
    <property type="project" value="InterPro"/>
</dbReference>
<name>A0A150PSD9_SORCE</name>
<keyword evidence="3" id="KW-0804">Transcription</keyword>
<keyword evidence="1" id="KW-0805">Transcription regulation</keyword>
<evidence type="ECO:0000313" key="6">
    <source>
        <dbReference type="Proteomes" id="UP000075420"/>
    </source>
</evidence>
<evidence type="ECO:0000256" key="2">
    <source>
        <dbReference type="ARBA" id="ARBA00023082"/>
    </source>
</evidence>
<comment type="caution">
    <text evidence="5">The sequence shown here is derived from an EMBL/GenBank/DDBJ whole genome shotgun (WGS) entry which is preliminary data.</text>
</comment>
<dbReference type="InterPro" id="IPR039425">
    <property type="entry name" value="RNA_pol_sigma-70-like"/>
</dbReference>
<accession>A0A150PSD9</accession>
<evidence type="ECO:0000256" key="3">
    <source>
        <dbReference type="ARBA" id="ARBA00023163"/>
    </source>
</evidence>
<dbReference type="Pfam" id="PF07638">
    <property type="entry name" value="Sigma70_ECF"/>
    <property type="match status" value="1"/>
</dbReference>
<sequence>MNASDRRAPRPSDGEGITVLLHAAQAGQKDAADALLRAVYAELKIIAMARVRHLRAGQTLGPTALVHEAYEKLFRDGEARFASRAHFFGAAAQAMRDLLVDHARHKAAQKRGGDQERAPEEALDALPLAVDLPFEDLLALDEALRKLGEEHPRKAEIVMLRYFAGLTEGEIAELSGVTTRTVEREWRFAKAWLYRALHGGDEPAP</sequence>
<dbReference type="PANTHER" id="PTHR43133">
    <property type="entry name" value="RNA POLYMERASE ECF-TYPE SIGMA FACTO"/>
    <property type="match status" value="1"/>
</dbReference>
<dbReference type="NCBIfam" id="TIGR02937">
    <property type="entry name" value="sigma70-ECF"/>
    <property type="match status" value="1"/>
</dbReference>
<dbReference type="NCBIfam" id="TIGR02999">
    <property type="entry name" value="Sig-70_X6"/>
    <property type="match status" value="1"/>
</dbReference>
<gene>
    <name evidence="5" type="ORF">BE08_21040</name>
</gene>